<evidence type="ECO:0000313" key="1">
    <source>
        <dbReference type="EMBL" id="MDR6239778.1"/>
    </source>
</evidence>
<dbReference type="AlphaFoldDB" id="A0AAE3XNE2"/>
<dbReference type="EMBL" id="JAVDQD010000003">
    <property type="protein sequence ID" value="MDR6239778.1"/>
    <property type="molecule type" value="Genomic_DNA"/>
</dbReference>
<dbReference type="RefSeq" id="WP_309939542.1">
    <property type="nucleotide sequence ID" value="NZ_AP025305.1"/>
</dbReference>
<proteinExistence type="predicted"/>
<accession>A0AAE3XNE2</accession>
<name>A0AAE3XNE2_9BACT</name>
<reference evidence="1" key="1">
    <citation type="submission" date="2023-07" db="EMBL/GenBank/DDBJ databases">
        <title>Genomic Encyclopedia of Type Strains, Phase IV (KMG-IV): sequencing the most valuable type-strain genomes for metagenomic binning, comparative biology and taxonomic classification.</title>
        <authorList>
            <person name="Goeker M."/>
        </authorList>
    </citation>
    <scope>NUCLEOTIDE SEQUENCE</scope>
    <source>
        <strain evidence="1">DSM 26174</strain>
    </source>
</reference>
<gene>
    <name evidence="1" type="ORF">HNQ88_002826</name>
</gene>
<evidence type="ECO:0000313" key="2">
    <source>
        <dbReference type="Proteomes" id="UP001185092"/>
    </source>
</evidence>
<sequence>MKLRIRLEKIAHMRVIYPEFVIDTIDYPRLEGKNTQEIRNYVVKYLSEFPSQSGAYDNLKEELENQKDYYPLNGDEDYQIYIEKEDERASG</sequence>
<comment type="caution">
    <text evidence="1">The sequence shown here is derived from an EMBL/GenBank/DDBJ whole genome shotgun (WGS) entry which is preliminary data.</text>
</comment>
<organism evidence="1 2">
    <name type="scientific">Aureibacter tunicatorum</name>
    <dbReference type="NCBI Taxonomy" id="866807"/>
    <lineage>
        <taxon>Bacteria</taxon>
        <taxon>Pseudomonadati</taxon>
        <taxon>Bacteroidota</taxon>
        <taxon>Cytophagia</taxon>
        <taxon>Cytophagales</taxon>
        <taxon>Persicobacteraceae</taxon>
        <taxon>Aureibacter</taxon>
    </lineage>
</organism>
<dbReference type="Proteomes" id="UP001185092">
    <property type="component" value="Unassembled WGS sequence"/>
</dbReference>
<protein>
    <submittedName>
        <fullName evidence="1">Uncharacterized protein</fullName>
    </submittedName>
</protein>
<keyword evidence="2" id="KW-1185">Reference proteome</keyword>